<reference evidence="2" key="2">
    <citation type="journal article" date="2023" name="IMA Fungus">
        <title>Comparative genomic study of the Penicillium genus elucidates a diverse pangenome and 15 lateral gene transfer events.</title>
        <authorList>
            <person name="Petersen C."/>
            <person name="Sorensen T."/>
            <person name="Nielsen M.R."/>
            <person name="Sondergaard T.E."/>
            <person name="Sorensen J.L."/>
            <person name="Fitzpatrick D.A."/>
            <person name="Frisvad J.C."/>
            <person name="Nielsen K.L."/>
        </authorList>
    </citation>
    <scope>NUCLEOTIDE SEQUENCE</scope>
    <source>
        <strain evidence="2">IBT 35673</strain>
    </source>
</reference>
<dbReference type="Pfam" id="PF12697">
    <property type="entry name" value="Abhydrolase_6"/>
    <property type="match status" value="1"/>
</dbReference>
<proteinExistence type="predicted"/>
<dbReference type="PANTHER" id="PTHR43798:SF33">
    <property type="entry name" value="HYDROLASE, PUTATIVE (AFU_ORTHOLOGUE AFUA_2G14860)-RELATED"/>
    <property type="match status" value="1"/>
</dbReference>
<dbReference type="GO" id="GO:0072330">
    <property type="term" value="P:monocarboxylic acid biosynthetic process"/>
    <property type="evidence" value="ECO:0007669"/>
    <property type="project" value="UniProtKB-ARBA"/>
</dbReference>
<dbReference type="EMBL" id="JAPZBQ010000001">
    <property type="protein sequence ID" value="KAJ5351472.1"/>
    <property type="molecule type" value="Genomic_DNA"/>
</dbReference>
<evidence type="ECO:0000313" key="3">
    <source>
        <dbReference type="Proteomes" id="UP001147695"/>
    </source>
</evidence>
<accession>A0A9W9R0G8</accession>
<dbReference type="InterPro" id="IPR000073">
    <property type="entry name" value="AB_hydrolase_1"/>
</dbReference>
<dbReference type="InterPro" id="IPR050266">
    <property type="entry name" value="AB_hydrolase_sf"/>
</dbReference>
<gene>
    <name evidence="2" type="ORF">N7452_000446</name>
</gene>
<feature type="domain" description="AB hydrolase-1" evidence="1">
    <location>
        <begin position="69"/>
        <end position="333"/>
    </location>
</feature>
<dbReference type="InterPro" id="IPR029058">
    <property type="entry name" value="AB_hydrolase_fold"/>
</dbReference>
<dbReference type="Proteomes" id="UP001147695">
    <property type="component" value="Unassembled WGS sequence"/>
</dbReference>
<dbReference type="SUPFAM" id="SSF53474">
    <property type="entry name" value="alpha/beta-Hydrolases"/>
    <property type="match status" value="1"/>
</dbReference>
<protein>
    <recommendedName>
        <fullName evidence="1">AB hydrolase-1 domain-containing protein</fullName>
    </recommendedName>
</protein>
<evidence type="ECO:0000313" key="2">
    <source>
        <dbReference type="EMBL" id="KAJ5351472.1"/>
    </source>
</evidence>
<reference evidence="2" key="1">
    <citation type="submission" date="2022-12" db="EMBL/GenBank/DDBJ databases">
        <authorList>
            <person name="Petersen C."/>
        </authorList>
    </citation>
    <scope>NUCLEOTIDE SEQUENCE</scope>
    <source>
        <strain evidence="2">IBT 35673</strain>
    </source>
</reference>
<comment type="caution">
    <text evidence="2">The sequence shown here is derived from an EMBL/GenBank/DDBJ whole genome shotgun (WGS) entry which is preliminary data.</text>
</comment>
<dbReference type="GO" id="GO:0017000">
    <property type="term" value="P:antibiotic biosynthetic process"/>
    <property type="evidence" value="ECO:0007669"/>
    <property type="project" value="UniProtKB-ARBA"/>
</dbReference>
<organism evidence="2 3">
    <name type="scientific">Penicillium brevicompactum</name>
    <dbReference type="NCBI Taxonomy" id="5074"/>
    <lineage>
        <taxon>Eukaryota</taxon>
        <taxon>Fungi</taxon>
        <taxon>Dikarya</taxon>
        <taxon>Ascomycota</taxon>
        <taxon>Pezizomycotina</taxon>
        <taxon>Eurotiomycetes</taxon>
        <taxon>Eurotiomycetidae</taxon>
        <taxon>Eurotiales</taxon>
        <taxon>Aspergillaceae</taxon>
        <taxon>Penicillium</taxon>
    </lineage>
</organism>
<dbReference type="GO" id="GO:0016020">
    <property type="term" value="C:membrane"/>
    <property type="evidence" value="ECO:0007669"/>
    <property type="project" value="TreeGrafter"/>
</dbReference>
<dbReference type="Gene3D" id="3.40.50.1820">
    <property type="entry name" value="alpha/beta hydrolase"/>
    <property type="match status" value="1"/>
</dbReference>
<evidence type="ECO:0000259" key="1">
    <source>
        <dbReference type="Pfam" id="PF12697"/>
    </source>
</evidence>
<dbReference type="AlphaFoldDB" id="A0A9W9R0G8"/>
<sequence>MQKLKHTVKGTLACATLLRAEYHVATLKMTYRSFDEHHQTTNLKMISIGTHRLSFSISGPQRAPNEPLVVVIPGSGDVASSYTAVEPIVAQFARIFLYDRSGLGNSERGPGRPLAVTSARELHKLLEVTKQPPPFILAAHSYGGLIAREFYHLYSDEVVGMAFCDTATERHLEFFQVPDPNIAAVLGNLKMAMVTGLRLDAKLSRDEWRQRAIDIARGDETAQAEANEDAVKEICRSLGEKKQIDRQVMGNKPLSLITCNSAREYERIYAAGIEAGNGTEAQQRSFRKLLDRWDSFTEELSLYQMRLSSNTQYLYLPDCGHNIQLTRPEAVAEGIRWVVSQTKGNGDASRL</sequence>
<name>A0A9W9R0G8_PENBR</name>
<dbReference type="PANTHER" id="PTHR43798">
    <property type="entry name" value="MONOACYLGLYCEROL LIPASE"/>
    <property type="match status" value="1"/>
</dbReference>